<keyword evidence="7" id="KW-1185">Reference proteome</keyword>
<evidence type="ECO:0000259" key="5">
    <source>
        <dbReference type="PROSITE" id="PS50977"/>
    </source>
</evidence>
<dbReference type="Gene3D" id="1.10.357.10">
    <property type="entry name" value="Tetracycline Repressor, domain 2"/>
    <property type="match status" value="1"/>
</dbReference>
<evidence type="ECO:0000313" key="7">
    <source>
        <dbReference type="Proteomes" id="UP000029264"/>
    </source>
</evidence>
<evidence type="ECO:0000256" key="4">
    <source>
        <dbReference type="PROSITE-ProRule" id="PRU00335"/>
    </source>
</evidence>
<dbReference type="AlphaFoldDB" id="A0A094JIW0"/>
<dbReference type="PRINTS" id="PR00455">
    <property type="entry name" value="HTHTETR"/>
</dbReference>
<dbReference type="SUPFAM" id="SSF48498">
    <property type="entry name" value="Tetracyclin repressor-like, C-terminal domain"/>
    <property type="match status" value="1"/>
</dbReference>
<evidence type="ECO:0000256" key="3">
    <source>
        <dbReference type="ARBA" id="ARBA00023163"/>
    </source>
</evidence>
<dbReference type="EMBL" id="JPEO01000003">
    <property type="protein sequence ID" value="KFZ37989.1"/>
    <property type="molecule type" value="Genomic_DNA"/>
</dbReference>
<reference evidence="6 7" key="1">
    <citation type="submission" date="2014-06" db="EMBL/GenBank/DDBJ databases">
        <title>Shewanella sp. YQH10.</title>
        <authorList>
            <person name="Liu Y."/>
            <person name="Zeng R."/>
        </authorList>
    </citation>
    <scope>NUCLEOTIDE SEQUENCE [LARGE SCALE GENOMIC DNA]</scope>
    <source>
        <strain evidence="6 7">YQH10</strain>
    </source>
</reference>
<keyword evidence="2 4" id="KW-0238">DNA-binding</keyword>
<feature type="domain" description="HTH tetR-type" evidence="5">
    <location>
        <begin position="6"/>
        <end position="66"/>
    </location>
</feature>
<gene>
    <name evidence="6" type="ORF">HR45_05615</name>
</gene>
<dbReference type="PROSITE" id="PS50977">
    <property type="entry name" value="HTH_TETR_2"/>
    <property type="match status" value="1"/>
</dbReference>
<evidence type="ECO:0000313" key="6">
    <source>
        <dbReference type="EMBL" id="KFZ37989.1"/>
    </source>
</evidence>
<dbReference type="PANTHER" id="PTHR47506">
    <property type="entry name" value="TRANSCRIPTIONAL REGULATORY PROTEIN"/>
    <property type="match status" value="1"/>
</dbReference>
<dbReference type="GO" id="GO:0003677">
    <property type="term" value="F:DNA binding"/>
    <property type="evidence" value="ECO:0007669"/>
    <property type="project" value="UniProtKB-UniRule"/>
</dbReference>
<comment type="caution">
    <text evidence="6">The sequence shown here is derived from an EMBL/GenBank/DDBJ whole genome shotgun (WGS) entry which is preliminary data.</text>
</comment>
<keyword evidence="1" id="KW-0805">Transcription regulation</keyword>
<dbReference type="InterPro" id="IPR001647">
    <property type="entry name" value="HTH_TetR"/>
</dbReference>
<proteinExistence type="predicted"/>
<dbReference type="OrthoDB" id="4541465at2"/>
<name>A0A094JIW0_9GAMM</name>
<feature type="DNA-binding region" description="H-T-H motif" evidence="4">
    <location>
        <begin position="29"/>
        <end position="48"/>
    </location>
</feature>
<evidence type="ECO:0000256" key="1">
    <source>
        <dbReference type="ARBA" id="ARBA00023015"/>
    </source>
</evidence>
<dbReference type="InterPro" id="IPR036271">
    <property type="entry name" value="Tet_transcr_reg_TetR-rel_C_sf"/>
</dbReference>
<dbReference type="Proteomes" id="UP000029264">
    <property type="component" value="Unassembled WGS sequence"/>
</dbReference>
<protein>
    <submittedName>
        <fullName evidence="6">TetR family transcriptional regulator</fullName>
    </submittedName>
</protein>
<dbReference type="SUPFAM" id="SSF46689">
    <property type="entry name" value="Homeodomain-like"/>
    <property type="match status" value="1"/>
</dbReference>
<sequence>MNGKTHDTRQHILDVGYQLVLQKGFTGMGLSELLKTADVPKGSFYHYFASKEQLGVVLVEQYFQRHLSFMLQIFQQSNLSQFEKLMQYWQAWVEHNSPQCANGKCLVVKLAGEVSDFSEPMRMALLTGTEQVITHLTTALSEGCQQGEFHLSDSRQTAELLYNMWLGASLLVKIRLDDSTLQHALQTTEQLLTQPQR</sequence>
<dbReference type="InterPro" id="IPR011075">
    <property type="entry name" value="TetR_C"/>
</dbReference>
<dbReference type="eggNOG" id="COG1309">
    <property type="taxonomic scope" value="Bacteria"/>
</dbReference>
<keyword evidence="3" id="KW-0804">Transcription</keyword>
<dbReference type="PANTHER" id="PTHR47506:SF6">
    <property type="entry name" value="HTH-TYPE TRANSCRIPTIONAL REPRESSOR NEMR"/>
    <property type="match status" value="1"/>
</dbReference>
<dbReference type="STRING" id="1515746.HR45_05615"/>
<dbReference type="RefSeq" id="WP_037440562.1">
    <property type="nucleotide sequence ID" value="NZ_JPEO01000003.1"/>
</dbReference>
<dbReference type="InterPro" id="IPR009057">
    <property type="entry name" value="Homeodomain-like_sf"/>
</dbReference>
<dbReference type="Pfam" id="PF00440">
    <property type="entry name" value="TetR_N"/>
    <property type="match status" value="1"/>
</dbReference>
<dbReference type="Pfam" id="PF16925">
    <property type="entry name" value="TetR_C_13"/>
    <property type="match status" value="1"/>
</dbReference>
<evidence type="ECO:0000256" key="2">
    <source>
        <dbReference type="ARBA" id="ARBA00023125"/>
    </source>
</evidence>
<organism evidence="6 7">
    <name type="scientific">Shewanella mangrovi</name>
    <dbReference type="NCBI Taxonomy" id="1515746"/>
    <lineage>
        <taxon>Bacteria</taxon>
        <taxon>Pseudomonadati</taxon>
        <taxon>Pseudomonadota</taxon>
        <taxon>Gammaproteobacteria</taxon>
        <taxon>Alteromonadales</taxon>
        <taxon>Shewanellaceae</taxon>
        <taxon>Shewanella</taxon>
    </lineage>
</organism>
<accession>A0A094JIW0</accession>